<evidence type="ECO:0000256" key="1">
    <source>
        <dbReference type="SAM" id="SignalP"/>
    </source>
</evidence>
<feature type="chain" id="PRO_5045924998" description="Tetratricopeptide repeat protein" evidence="1">
    <location>
        <begin position="23"/>
        <end position="916"/>
    </location>
</feature>
<evidence type="ECO:0000313" key="3">
    <source>
        <dbReference type="Proteomes" id="UP001291687"/>
    </source>
</evidence>
<gene>
    <name evidence="2" type="ORF">Megvenef_00594</name>
</gene>
<organism evidence="2 3">
    <name type="scientific">Candidatus Megaera venefica</name>
    <dbReference type="NCBI Taxonomy" id="2055910"/>
    <lineage>
        <taxon>Bacteria</taxon>
        <taxon>Pseudomonadati</taxon>
        <taxon>Pseudomonadota</taxon>
        <taxon>Alphaproteobacteria</taxon>
        <taxon>Rickettsiales</taxon>
        <taxon>Rickettsiaceae</taxon>
        <taxon>Candidatus Megaera</taxon>
    </lineage>
</organism>
<proteinExistence type="predicted"/>
<comment type="caution">
    <text evidence="2">The sequence shown here is derived from an EMBL/GenBank/DDBJ whole genome shotgun (WGS) entry which is preliminary data.</text>
</comment>
<keyword evidence="3" id="KW-1185">Reference proteome</keyword>
<protein>
    <recommendedName>
        <fullName evidence="4">Tetratricopeptide repeat protein</fullName>
    </recommendedName>
</protein>
<dbReference type="EMBL" id="JARJFB010000032">
    <property type="protein sequence ID" value="MEA0970627.1"/>
    <property type="molecule type" value="Genomic_DNA"/>
</dbReference>
<feature type="signal peptide" evidence="1">
    <location>
        <begin position="1"/>
        <end position="22"/>
    </location>
</feature>
<evidence type="ECO:0000313" key="2">
    <source>
        <dbReference type="EMBL" id="MEA0970627.1"/>
    </source>
</evidence>
<name>A0ABU5NBX2_9RICK</name>
<accession>A0ABU5NBX2</accession>
<keyword evidence="1" id="KW-0732">Signal</keyword>
<reference evidence="2 3" key="1">
    <citation type="submission" date="2023-03" db="EMBL/GenBank/DDBJ databases">
        <title>Host association and intracellularity evolved multiple times independently in the Rickettsiales.</title>
        <authorList>
            <person name="Castelli M."/>
            <person name="Nardi T."/>
            <person name="Gammuto L."/>
            <person name="Bellinzona G."/>
            <person name="Sabaneyeva E."/>
            <person name="Potekhin A."/>
            <person name="Serra V."/>
            <person name="Petroni G."/>
            <person name="Sassera D."/>
        </authorList>
    </citation>
    <scope>NUCLEOTIDE SEQUENCE [LARGE SCALE GENOMIC DNA]</scope>
    <source>
        <strain evidence="2 3">Sr 2-6</strain>
    </source>
</reference>
<dbReference type="RefSeq" id="WP_322776531.1">
    <property type="nucleotide sequence ID" value="NZ_JARJFB010000032.1"/>
</dbReference>
<dbReference type="Proteomes" id="UP001291687">
    <property type="component" value="Unassembled WGS sequence"/>
</dbReference>
<sequence>MINIKKTLLFLTCLLFVQAAKAVLPIRIETKAFGKDVIFVFYHDKDQIVDLKATGNNVTASINIPSEFNLVNPGKFNEFASGIKSTSNNQKINFTVKEDLVYQSVINGEKLDAIKFKTNKVKEEDLSTIGAANNDPGAIKYSNSSGEHVLSFNLGNEDSKVAAFFRGKYIWIVFDQKKVFSFKEGGVFSKFELIPSDKGTVMRMAVDPSLHQAKIDQIESGWNIRVGSKEDKNWRAQNILTPEPLTGQDGFLLKGNFAKNEIITFEDPELGDVIKTLPVITGGSRVSVQRDSIEYSLLRSIQGIAVVLLSDEVTVEKNQDSLKVISNTALSEDHVIDANLFPSPIDEFIKMPSILPYLDKNLNILDFNQQKSRLISEAAQSKDNSEAFVRNLALARFYFIHEWYQESLDSLKIAKQYSSNDYEANLQARFLMAVNYTMIGEHSSAKDEYDSLLTYHDIQRVSEINMWSKFNEFALGSNPSSIGLLELMPKTINLYSDDKYWSMVFAEIELALLSNDLKLLERIFKEVRSPAEGSQYFNSLKYYKASYYRKKNQHNLAKQYYRELMAQDLDMFNKVRAEFDLVKLQVEEEEITPSQAAESLEKLRFSWRGDQLEYQILLQLASYYRDSRDMLNSLRTFQYAQTAFSNKVSNFYITSEMARIFNEVFLPGGLGEEMDDFTIVALFYEFKELNPIGEQGDDVIISIAKRLVKLDLLDNASELLRHQITYRLQGEKRVTNADNLAVILMMDKKPSEAILVLDETDKDNVNFNEHQYRVRLRAQALITLEKYDDALLYLKDDNSEDGEIIRREALFQAKYWNKYADQIMPDFDDLVSRVGDNMDVAQDILRLAISYYMMNVHDQLVVISNAIGDKNAILKNTVDLLIASSGSVDYRNLDQSLDINQMKTLLDKYKNQFLSK</sequence>
<evidence type="ECO:0008006" key="4">
    <source>
        <dbReference type="Google" id="ProtNLM"/>
    </source>
</evidence>